<dbReference type="Gene3D" id="1.50.10.10">
    <property type="match status" value="1"/>
</dbReference>
<gene>
    <name evidence="11" type="ORF">Bccel_5216</name>
</gene>
<protein>
    <submittedName>
        <fullName evidence="11">Cellulose 1,4-beta-cellobiosidase</fullName>
        <ecNumber evidence="11">3.2.1.91</ecNumber>
    </submittedName>
</protein>
<dbReference type="PROSITE" id="PS00018">
    <property type="entry name" value="EF_HAND_1"/>
    <property type="match status" value="1"/>
</dbReference>
<evidence type="ECO:0000256" key="1">
    <source>
        <dbReference type="ARBA" id="ARBA00007072"/>
    </source>
</evidence>
<dbReference type="InterPro" id="IPR018247">
    <property type="entry name" value="EF_Hand_1_Ca_BS"/>
</dbReference>
<dbReference type="Proteomes" id="UP000036923">
    <property type="component" value="Unassembled WGS sequence"/>
</dbReference>
<dbReference type="InterPro" id="IPR008979">
    <property type="entry name" value="Galactose-bd-like_sf"/>
</dbReference>
<keyword evidence="6" id="KW-0624">Polysaccharide degradation</keyword>
<dbReference type="EMBL" id="LGTC01000001">
    <property type="protein sequence ID" value="KNY29939.1"/>
    <property type="molecule type" value="Genomic_DNA"/>
</dbReference>
<dbReference type="InterPro" id="IPR003305">
    <property type="entry name" value="CenC_carb-bd"/>
</dbReference>
<feature type="signal peptide" evidence="7">
    <location>
        <begin position="1"/>
        <end position="24"/>
    </location>
</feature>
<evidence type="ECO:0000256" key="7">
    <source>
        <dbReference type="SAM" id="SignalP"/>
    </source>
</evidence>
<keyword evidence="4" id="KW-0119">Carbohydrate metabolism</keyword>
<evidence type="ECO:0000256" key="6">
    <source>
        <dbReference type="ARBA" id="ARBA00023326"/>
    </source>
</evidence>
<evidence type="ECO:0000256" key="4">
    <source>
        <dbReference type="ARBA" id="ARBA00023277"/>
    </source>
</evidence>
<dbReference type="InterPro" id="IPR004197">
    <property type="entry name" value="Cellulase_Ig-like"/>
</dbReference>
<dbReference type="SUPFAM" id="SSF63446">
    <property type="entry name" value="Type I dockerin domain"/>
    <property type="match status" value="1"/>
</dbReference>
<evidence type="ECO:0000313" key="12">
    <source>
        <dbReference type="Proteomes" id="UP000036923"/>
    </source>
</evidence>
<dbReference type="AlphaFoldDB" id="A0A0L6JW36"/>
<keyword evidence="5 11" id="KW-0326">Glycosidase</keyword>
<evidence type="ECO:0000259" key="9">
    <source>
        <dbReference type="Pfam" id="PF02018"/>
    </source>
</evidence>
<evidence type="ECO:0000259" key="8">
    <source>
        <dbReference type="Pfam" id="PF00759"/>
    </source>
</evidence>
<evidence type="ECO:0000256" key="5">
    <source>
        <dbReference type="ARBA" id="ARBA00023295"/>
    </source>
</evidence>
<accession>A0A0L6JW36</accession>
<dbReference type="InterPro" id="IPR012341">
    <property type="entry name" value="6hp_glycosidase-like_sf"/>
</dbReference>
<dbReference type="PATRIC" id="fig|398512.5.peg.5469"/>
<dbReference type="Pfam" id="PF00759">
    <property type="entry name" value="Glyco_hydro_9"/>
    <property type="match status" value="1"/>
</dbReference>
<dbReference type="GO" id="GO:0008810">
    <property type="term" value="F:cellulase activity"/>
    <property type="evidence" value="ECO:0007669"/>
    <property type="project" value="InterPro"/>
</dbReference>
<dbReference type="InterPro" id="IPR002105">
    <property type="entry name" value="Dockerin_1_rpt"/>
</dbReference>
<evidence type="ECO:0000256" key="3">
    <source>
        <dbReference type="ARBA" id="ARBA00023001"/>
    </source>
</evidence>
<keyword evidence="7" id="KW-0732">Signal</keyword>
<dbReference type="SUPFAM" id="SSF49785">
    <property type="entry name" value="Galactose-binding domain-like"/>
    <property type="match status" value="1"/>
</dbReference>
<dbReference type="InterPro" id="IPR001701">
    <property type="entry name" value="Glyco_hydro_9"/>
</dbReference>
<evidence type="ECO:0000259" key="10">
    <source>
        <dbReference type="Pfam" id="PF02927"/>
    </source>
</evidence>
<dbReference type="Pfam" id="PF02018">
    <property type="entry name" value="CBM_4_9"/>
    <property type="match status" value="1"/>
</dbReference>
<keyword evidence="12" id="KW-1185">Reference proteome</keyword>
<dbReference type="InterPro" id="IPR036439">
    <property type="entry name" value="Dockerin_dom_sf"/>
</dbReference>
<dbReference type="Pfam" id="PF02927">
    <property type="entry name" value="CelD_N"/>
    <property type="match status" value="1"/>
</dbReference>
<dbReference type="EC" id="3.2.1.91" evidence="11"/>
<dbReference type="Gene3D" id="1.10.1330.10">
    <property type="entry name" value="Dockerin domain"/>
    <property type="match status" value="1"/>
</dbReference>
<dbReference type="PANTHER" id="PTHR22298">
    <property type="entry name" value="ENDO-1,4-BETA-GLUCANASE"/>
    <property type="match status" value="1"/>
</dbReference>
<keyword evidence="2 11" id="KW-0378">Hydrolase</keyword>
<evidence type="ECO:0000313" key="11">
    <source>
        <dbReference type="EMBL" id="KNY29939.1"/>
    </source>
</evidence>
<name>A0A0L6JW36_9FIRM</name>
<organism evidence="11 12">
    <name type="scientific">Pseudobacteroides cellulosolvens ATCC 35603 = DSM 2933</name>
    <dbReference type="NCBI Taxonomy" id="398512"/>
    <lineage>
        <taxon>Bacteria</taxon>
        <taxon>Bacillati</taxon>
        <taxon>Bacillota</taxon>
        <taxon>Clostridia</taxon>
        <taxon>Eubacteriales</taxon>
        <taxon>Oscillospiraceae</taxon>
        <taxon>Pseudobacteroides</taxon>
    </lineage>
</organism>
<dbReference type="OrthoDB" id="9758662at2"/>
<dbReference type="Gene3D" id="2.60.120.260">
    <property type="entry name" value="Galactose-binding domain-like"/>
    <property type="match status" value="1"/>
</dbReference>
<keyword evidence="3" id="KW-0136">Cellulose degradation</keyword>
<dbReference type="CDD" id="cd14254">
    <property type="entry name" value="Dockerin_II"/>
    <property type="match status" value="1"/>
</dbReference>
<feature type="domain" description="Cellulase Ig-like" evidence="10">
    <location>
        <begin position="191"/>
        <end position="270"/>
    </location>
</feature>
<dbReference type="STRING" id="398512.Bccel_5216"/>
<dbReference type="eggNOG" id="COG5297">
    <property type="taxonomic scope" value="Bacteria"/>
</dbReference>
<comment type="similarity">
    <text evidence="1">Belongs to the glycosyl hydrolase 9 (cellulase E) family.</text>
</comment>
<dbReference type="CDD" id="cd02850">
    <property type="entry name" value="E_set_Cellulase_N"/>
    <property type="match status" value="1"/>
</dbReference>
<feature type="chain" id="PRO_5005566525" evidence="7">
    <location>
        <begin position="25"/>
        <end position="850"/>
    </location>
</feature>
<dbReference type="RefSeq" id="WP_050753843.1">
    <property type="nucleotide sequence ID" value="NZ_JQKC01000022.1"/>
</dbReference>
<proteinExistence type="inferred from homology"/>
<dbReference type="InterPro" id="IPR014756">
    <property type="entry name" value="Ig_E-set"/>
</dbReference>
<feature type="domain" description="CBM-cenC" evidence="9">
    <location>
        <begin position="28"/>
        <end position="157"/>
    </location>
</feature>
<evidence type="ECO:0000256" key="2">
    <source>
        <dbReference type="ARBA" id="ARBA00022801"/>
    </source>
</evidence>
<dbReference type="InterPro" id="IPR008928">
    <property type="entry name" value="6-hairpin_glycosidase_sf"/>
</dbReference>
<dbReference type="SUPFAM" id="SSF48208">
    <property type="entry name" value="Six-hairpin glycosidases"/>
    <property type="match status" value="1"/>
</dbReference>
<dbReference type="GO" id="GO:0016162">
    <property type="term" value="F:cellulose 1,4-beta-cellobiosidase activity"/>
    <property type="evidence" value="ECO:0007669"/>
    <property type="project" value="UniProtKB-EC"/>
</dbReference>
<sequence>MLKRAVVSVLFVFVLTLLSSTCFGDQSQLLKRTDFTDGFSSPWRLMTSNSNLAYSYVKDGNLTVHMDAKGTNKWDIAVVHDDFSLYQGQIYRLQFKLVASKNCKVYAKIGDKREPYGEAWNNKWSPFSLIADKVLQIETTFTADKDYKDAQFAFHLGGELAGSLPNEVKIISASIIGYTPDPDPTPTPVIDIRVNQLGYYPDSVKKATLKTHYNTPFNWMLKDSQGTIVASGKTSSYRMDHASGEYVQIIDFSDYNTPGTGYTLYAGDASSFPFDIGNNIYSKLQYDALKYFYHARSGIDIKMPYCENPQWSRVAGDLPDKANYSGTASYNGPNILDATGGWYDGGFSTKYLSYNGMALWKMQNQYENALVTGKVDAFKDNSMNIPESGNGYPDILDEARWGMEGLLRMQIPEGYDCAGMASYLIKGNTNYLTTTGEPITERLYSPPSTDATLYLASCAAQASRLWKSIDSNFSGKCLLYAEIAWEAAQKNPLVYQPYNGPSPINPYPSDYFDDEFYWAACELYITTGKSVYLDYIKGSKHYCQMALEIPEYDSHVLQESMKPDFTAGLGTISLALNKTQEFPEALKNITKVADSYISVQNGQGYSMPLAERYITSPFYYSKSSVLRGYPQGSNLLGANNAIVMAYAYALTGDKKYVNGVNEFMDYLLGRNPMVKSYITGYGENPVINPNHGLFAYQDNHNLPKAPGGFLVSGATSLLNAMRAVIDGDSNYLPAQKCYEDDYFNYLTNEVNVDLNASLAWLASFEEARGLIPTSPPKKPNPADINGDGKVNMRDVVEMALAFGTTSKDPNFNKKCDLTNDGAVNMSDVMALAMRFGDEYELPEPGTVHID</sequence>
<dbReference type="InterPro" id="IPR013783">
    <property type="entry name" value="Ig-like_fold"/>
</dbReference>
<dbReference type="Gene3D" id="2.60.40.10">
    <property type="entry name" value="Immunoglobulins"/>
    <property type="match status" value="1"/>
</dbReference>
<dbReference type="SUPFAM" id="SSF81296">
    <property type="entry name" value="E set domains"/>
    <property type="match status" value="1"/>
</dbReference>
<dbReference type="Pfam" id="PF00404">
    <property type="entry name" value="Dockerin_1"/>
    <property type="match status" value="1"/>
</dbReference>
<comment type="caution">
    <text evidence="11">The sequence shown here is derived from an EMBL/GenBank/DDBJ whole genome shotgun (WGS) entry which is preliminary data.</text>
</comment>
<reference evidence="12" key="1">
    <citation type="submission" date="2015-07" db="EMBL/GenBank/DDBJ databases">
        <title>Near-Complete Genome Sequence of the Cellulolytic Bacterium Bacteroides (Pseudobacteroides) cellulosolvens ATCC 35603.</title>
        <authorList>
            <person name="Dassa B."/>
            <person name="Utturkar S.M."/>
            <person name="Klingeman D.M."/>
            <person name="Hurt R.A."/>
            <person name="Keller M."/>
            <person name="Xu J."/>
            <person name="Reddy Y.H.K."/>
            <person name="Borovok I."/>
            <person name="Grinberg I.R."/>
            <person name="Lamed R."/>
            <person name="Zhivin O."/>
            <person name="Bayer E.A."/>
            <person name="Brown S.D."/>
        </authorList>
    </citation>
    <scope>NUCLEOTIDE SEQUENCE [LARGE SCALE GENOMIC DNA]</scope>
    <source>
        <strain evidence="12">DSM 2933</strain>
    </source>
</reference>
<feature type="domain" description="Glycoside hydrolase family 9" evidence="8">
    <location>
        <begin position="281"/>
        <end position="761"/>
    </location>
</feature>
<dbReference type="GO" id="GO:0030245">
    <property type="term" value="P:cellulose catabolic process"/>
    <property type="evidence" value="ECO:0007669"/>
    <property type="project" value="UniProtKB-KW"/>
</dbReference>